<evidence type="ECO:0000256" key="7">
    <source>
        <dbReference type="RuleBase" id="RU000454"/>
    </source>
</evidence>
<dbReference type="FunFam" id="2.40.70.10:FF:000115">
    <property type="entry name" value="Lysosomal aspartic protease"/>
    <property type="match status" value="1"/>
</dbReference>
<evidence type="ECO:0000256" key="6">
    <source>
        <dbReference type="PIRSR" id="PIRSR601461-2"/>
    </source>
</evidence>
<dbReference type="InterPro" id="IPR001969">
    <property type="entry name" value="Aspartic_peptidase_AS"/>
</dbReference>
<dbReference type="HOGENOM" id="CLU_013253_1_4_1"/>
<evidence type="ECO:0000313" key="10">
    <source>
        <dbReference type="EMBL" id="KIJ63347.1"/>
    </source>
</evidence>
<gene>
    <name evidence="10" type="ORF">HYDPIDRAFT_92725</name>
</gene>
<proteinExistence type="inferred from homology"/>
<dbReference type="AlphaFoldDB" id="A0A0C9WEH9"/>
<keyword evidence="6" id="KW-1015">Disulfide bond</keyword>
<dbReference type="Gene3D" id="2.40.70.10">
    <property type="entry name" value="Acid Proteases"/>
    <property type="match status" value="2"/>
</dbReference>
<dbReference type="GO" id="GO:0006508">
    <property type="term" value="P:proteolysis"/>
    <property type="evidence" value="ECO:0007669"/>
    <property type="project" value="UniProtKB-KW"/>
</dbReference>
<dbReference type="Proteomes" id="UP000053820">
    <property type="component" value="Unassembled WGS sequence"/>
</dbReference>
<keyword evidence="8" id="KW-0732">Signal</keyword>
<evidence type="ECO:0000259" key="9">
    <source>
        <dbReference type="PROSITE" id="PS51767"/>
    </source>
</evidence>
<evidence type="ECO:0000256" key="1">
    <source>
        <dbReference type="ARBA" id="ARBA00007447"/>
    </source>
</evidence>
<dbReference type="PANTHER" id="PTHR47966:SF57">
    <property type="entry name" value="PEPTIDASE A1 DOMAIN-CONTAINING PROTEIN"/>
    <property type="match status" value="1"/>
</dbReference>
<keyword evidence="11" id="KW-1185">Reference proteome</keyword>
<dbReference type="InterPro" id="IPR034164">
    <property type="entry name" value="Pepsin-like_dom"/>
</dbReference>
<keyword evidence="2 7" id="KW-0645">Protease</keyword>
<feature type="chain" id="PRO_5002222307" evidence="8">
    <location>
        <begin position="19"/>
        <end position="407"/>
    </location>
</feature>
<dbReference type="InterPro" id="IPR021109">
    <property type="entry name" value="Peptidase_aspartic_dom_sf"/>
</dbReference>
<protein>
    <submittedName>
        <fullName evidence="10">Unplaced genomic scaffold scaffold_17, whole genome shotgun sequence</fullName>
    </submittedName>
</protein>
<feature type="disulfide bond" evidence="6">
    <location>
        <begin position="127"/>
        <end position="131"/>
    </location>
</feature>
<comment type="similarity">
    <text evidence="1 7">Belongs to the peptidase A1 family.</text>
</comment>
<evidence type="ECO:0000256" key="5">
    <source>
        <dbReference type="PIRSR" id="PIRSR601461-1"/>
    </source>
</evidence>
<dbReference type="PROSITE" id="PS51767">
    <property type="entry name" value="PEPTIDASE_A1"/>
    <property type="match status" value="1"/>
</dbReference>
<dbReference type="InterPro" id="IPR001461">
    <property type="entry name" value="Aspartic_peptidase_A1"/>
</dbReference>
<keyword evidence="4 7" id="KW-0378">Hydrolase</keyword>
<dbReference type="PRINTS" id="PR00792">
    <property type="entry name" value="PEPSIN"/>
</dbReference>
<organism evidence="10 11">
    <name type="scientific">Hydnomerulius pinastri MD-312</name>
    <dbReference type="NCBI Taxonomy" id="994086"/>
    <lineage>
        <taxon>Eukaryota</taxon>
        <taxon>Fungi</taxon>
        <taxon>Dikarya</taxon>
        <taxon>Basidiomycota</taxon>
        <taxon>Agaricomycotina</taxon>
        <taxon>Agaricomycetes</taxon>
        <taxon>Agaricomycetidae</taxon>
        <taxon>Boletales</taxon>
        <taxon>Boletales incertae sedis</taxon>
        <taxon>Leucogyrophana</taxon>
    </lineage>
</organism>
<evidence type="ECO:0000313" key="11">
    <source>
        <dbReference type="Proteomes" id="UP000053820"/>
    </source>
</evidence>
<dbReference type="PANTHER" id="PTHR47966">
    <property type="entry name" value="BETA-SITE APP-CLEAVING ENZYME, ISOFORM A-RELATED"/>
    <property type="match status" value="1"/>
</dbReference>
<evidence type="ECO:0000256" key="3">
    <source>
        <dbReference type="ARBA" id="ARBA00022750"/>
    </source>
</evidence>
<dbReference type="PROSITE" id="PS00141">
    <property type="entry name" value="ASP_PROTEASE"/>
    <property type="match status" value="1"/>
</dbReference>
<reference evidence="10 11" key="1">
    <citation type="submission" date="2014-04" db="EMBL/GenBank/DDBJ databases">
        <title>Evolutionary Origins and Diversification of the Mycorrhizal Mutualists.</title>
        <authorList>
            <consortium name="DOE Joint Genome Institute"/>
            <consortium name="Mycorrhizal Genomics Consortium"/>
            <person name="Kohler A."/>
            <person name="Kuo A."/>
            <person name="Nagy L.G."/>
            <person name="Floudas D."/>
            <person name="Copeland A."/>
            <person name="Barry K.W."/>
            <person name="Cichocki N."/>
            <person name="Veneault-Fourrey C."/>
            <person name="LaButti K."/>
            <person name="Lindquist E.A."/>
            <person name="Lipzen A."/>
            <person name="Lundell T."/>
            <person name="Morin E."/>
            <person name="Murat C."/>
            <person name="Riley R."/>
            <person name="Ohm R."/>
            <person name="Sun H."/>
            <person name="Tunlid A."/>
            <person name="Henrissat B."/>
            <person name="Grigoriev I.V."/>
            <person name="Hibbett D.S."/>
            <person name="Martin F."/>
        </authorList>
    </citation>
    <scope>NUCLEOTIDE SEQUENCE [LARGE SCALE GENOMIC DNA]</scope>
    <source>
        <strain evidence="10 11">MD-312</strain>
    </source>
</reference>
<name>A0A0C9WEH9_9AGAM</name>
<dbReference type="SUPFAM" id="SSF50630">
    <property type="entry name" value="Acid proteases"/>
    <property type="match status" value="1"/>
</dbReference>
<dbReference type="CDD" id="cd05471">
    <property type="entry name" value="pepsin_like"/>
    <property type="match status" value="1"/>
</dbReference>
<evidence type="ECO:0000256" key="8">
    <source>
        <dbReference type="SAM" id="SignalP"/>
    </source>
</evidence>
<keyword evidence="3 7" id="KW-0064">Aspartyl protease</keyword>
<sequence>MCFLSVFFLVALLALAAALPHPSPLSIALRKRSTLTVDGVVDLSAVRSHMAHTQTKFLRGAAAFERNTGRSWSRSKSTVRRATGSDPLTDDSNDRWYGTITVGTPAVEYKVDFDTGSADLFLPASNCGSTCEGHTLYNPNISSSAVDLHQMFELTYGDGSTVLGEQYTDTVGIAGFTAKNQTLGAASQYSTGFQASNFAPDGLMGMAFEDISVFTANSVMQTLVAEKTLSEAMFAFKLASSGSELRIGGVNSALYTGSITYTPVTEQGFWLINGDAISANGKEAFTNFPAIVDTGTTLILGDESTVGQFYNALNATDIGGGFYTFPCNSMPSVSITISGRVFALSAETFNLGSYDSSGESCVGAIAATGSLGGNSLLDTWILGDTFLRNVYSVFDIGQLRVGFADLA</sequence>
<dbReference type="Pfam" id="PF00026">
    <property type="entry name" value="Asp"/>
    <property type="match status" value="1"/>
</dbReference>
<feature type="active site" evidence="5">
    <location>
        <position position="114"/>
    </location>
</feature>
<feature type="active site" evidence="5">
    <location>
        <position position="293"/>
    </location>
</feature>
<evidence type="ECO:0000256" key="4">
    <source>
        <dbReference type="ARBA" id="ARBA00022801"/>
    </source>
</evidence>
<feature type="signal peptide" evidence="8">
    <location>
        <begin position="1"/>
        <end position="18"/>
    </location>
</feature>
<dbReference type="InterPro" id="IPR033121">
    <property type="entry name" value="PEPTIDASE_A1"/>
</dbReference>
<dbReference type="EMBL" id="KN839851">
    <property type="protein sequence ID" value="KIJ63347.1"/>
    <property type="molecule type" value="Genomic_DNA"/>
</dbReference>
<feature type="domain" description="Peptidase A1" evidence="9">
    <location>
        <begin position="96"/>
        <end position="404"/>
    </location>
</feature>
<dbReference type="OrthoDB" id="15189at2759"/>
<accession>A0A0C9WEH9</accession>
<evidence type="ECO:0000256" key="2">
    <source>
        <dbReference type="ARBA" id="ARBA00022670"/>
    </source>
</evidence>
<dbReference type="GO" id="GO:0004190">
    <property type="term" value="F:aspartic-type endopeptidase activity"/>
    <property type="evidence" value="ECO:0007669"/>
    <property type="project" value="UniProtKB-KW"/>
</dbReference>